<gene>
    <name evidence="17" type="primary">mrdA</name>
    <name evidence="17" type="ORF">CQA54_07690</name>
</gene>
<dbReference type="Proteomes" id="UP000256514">
    <property type="component" value="Unassembled WGS sequence"/>
</dbReference>
<evidence type="ECO:0000256" key="8">
    <source>
        <dbReference type="ARBA" id="ARBA00022801"/>
    </source>
</evidence>
<keyword evidence="12 14" id="KW-0472">Membrane</keyword>
<evidence type="ECO:0000259" key="15">
    <source>
        <dbReference type="Pfam" id="PF00905"/>
    </source>
</evidence>
<protein>
    <submittedName>
        <fullName evidence="17">Penicillin-binding protein 2</fullName>
    </submittedName>
</protein>
<dbReference type="GO" id="GO:0008360">
    <property type="term" value="P:regulation of cell shape"/>
    <property type="evidence" value="ECO:0007669"/>
    <property type="project" value="UniProtKB-KW"/>
</dbReference>
<dbReference type="GO" id="GO:0009252">
    <property type="term" value="P:peptidoglycan biosynthetic process"/>
    <property type="evidence" value="ECO:0007669"/>
    <property type="project" value="UniProtKB-KW"/>
</dbReference>
<dbReference type="NCBIfam" id="TIGR03423">
    <property type="entry name" value="pbp2_mrdA"/>
    <property type="match status" value="1"/>
</dbReference>
<dbReference type="OrthoDB" id="9766847at2"/>
<keyword evidence="6" id="KW-0645">Protease</keyword>
<dbReference type="EMBL" id="NXLT01000008">
    <property type="protein sequence ID" value="RDU66146.1"/>
    <property type="molecule type" value="Genomic_DNA"/>
</dbReference>
<evidence type="ECO:0000313" key="18">
    <source>
        <dbReference type="Proteomes" id="UP000256514"/>
    </source>
</evidence>
<dbReference type="Pfam" id="PF03717">
    <property type="entry name" value="PBP_dimer"/>
    <property type="match status" value="1"/>
</dbReference>
<dbReference type="GO" id="GO:0005886">
    <property type="term" value="C:plasma membrane"/>
    <property type="evidence" value="ECO:0007669"/>
    <property type="project" value="UniProtKB-SubCell"/>
</dbReference>
<dbReference type="AlphaFoldDB" id="A0A3D8IMK4"/>
<feature type="transmembrane region" description="Helical" evidence="14">
    <location>
        <begin position="7"/>
        <end position="25"/>
    </location>
</feature>
<keyword evidence="5" id="KW-0121">Carboxypeptidase</keyword>
<evidence type="ECO:0000256" key="6">
    <source>
        <dbReference type="ARBA" id="ARBA00022670"/>
    </source>
</evidence>
<evidence type="ECO:0000256" key="2">
    <source>
        <dbReference type="ARBA" id="ARBA00004236"/>
    </source>
</evidence>
<evidence type="ECO:0000256" key="14">
    <source>
        <dbReference type="SAM" id="Phobius"/>
    </source>
</evidence>
<evidence type="ECO:0000256" key="4">
    <source>
        <dbReference type="ARBA" id="ARBA00022519"/>
    </source>
</evidence>
<name>A0A3D8IMK4_9HELI</name>
<evidence type="ECO:0000256" key="11">
    <source>
        <dbReference type="ARBA" id="ARBA00022989"/>
    </source>
</evidence>
<dbReference type="Gene3D" id="3.40.710.10">
    <property type="entry name" value="DD-peptidase/beta-lactamase superfamily"/>
    <property type="match status" value="1"/>
</dbReference>
<comment type="caution">
    <text evidence="17">The sequence shown here is derived from an EMBL/GenBank/DDBJ whole genome shotgun (WGS) entry which is preliminary data.</text>
</comment>
<dbReference type="InterPro" id="IPR036138">
    <property type="entry name" value="PBP_dimer_sf"/>
</dbReference>
<comment type="subcellular location">
    <subcellularLocation>
        <location evidence="2">Cell membrane</location>
    </subcellularLocation>
    <subcellularLocation>
        <location evidence="1">Membrane</location>
        <topology evidence="1">Single-pass membrane protein</topology>
    </subcellularLocation>
</comment>
<dbReference type="PANTHER" id="PTHR30627:SF2">
    <property type="entry name" value="PEPTIDOGLYCAN D,D-TRANSPEPTIDASE MRDA"/>
    <property type="match status" value="1"/>
</dbReference>
<keyword evidence="3" id="KW-1003">Cell membrane</keyword>
<keyword evidence="7 14" id="KW-0812">Transmembrane</keyword>
<dbReference type="GO" id="GO:0008658">
    <property type="term" value="F:penicillin binding"/>
    <property type="evidence" value="ECO:0007669"/>
    <property type="project" value="InterPro"/>
</dbReference>
<evidence type="ECO:0000256" key="7">
    <source>
        <dbReference type="ARBA" id="ARBA00022692"/>
    </source>
</evidence>
<dbReference type="InterPro" id="IPR001460">
    <property type="entry name" value="PCN-bd_Tpept"/>
</dbReference>
<keyword evidence="11 14" id="KW-1133">Transmembrane helix</keyword>
<dbReference type="GO" id="GO:0009002">
    <property type="term" value="F:serine-type D-Ala-D-Ala carboxypeptidase activity"/>
    <property type="evidence" value="ECO:0007669"/>
    <property type="project" value="InterPro"/>
</dbReference>
<keyword evidence="10" id="KW-0573">Peptidoglycan synthesis</keyword>
<accession>A0A3D8IMK4</accession>
<proteinExistence type="predicted"/>
<dbReference type="GO" id="GO:0006508">
    <property type="term" value="P:proteolysis"/>
    <property type="evidence" value="ECO:0007669"/>
    <property type="project" value="UniProtKB-KW"/>
</dbReference>
<dbReference type="SUPFAM" id="SSF56519">
    <property type="entry name" value="Penicillin binding protein dimerisation domain"/>
    <property type="match status" value="1"/>
</dbReference>
<evidence type="ECO:0000256" key="5">
    <source>
        <dbReference type="ARBA" id="ARBA00022645"/>
    </source>
</evidence>
<feature type="domain" description="Penicillin-binding protein dimerisation" evidence="16">
    <location>
        <begin position="50"/>
        <end position="218"/>
    </location>
</feature>
<evidence type="ECO:0000256" key="1">
    <source>
        <dbReference type="ARBA" id="ARBA00004167"/>
    </source>
</evidence>
<dbReference type="GO" id="GO:0071972">
    <property type="term" value="F:peptidoglycan L,D-transpeptidase activity"/>
    <property type="evidence" value="ECO:0007669"/>
    <property type="project" value="TreeGrafter"/>
</dbReference>
<evidence type="ECO:0000256" key="12">
    <source>
        <dbReference type="ARBA" id="ARBA00023136"/>
    </source>
</evidence>
<keyword evidence="4" id="KW-0997">Cell inner membrane</keyword>
<dbReference type="RefSeq" id="WP_115571517.1">
    <property type="nucleotide sequence ID" value="NZ_NXLT01000008.1"/>
</dbReference>
<dbReference type="InterPro" id="IPR012338">
    <property type="entry name" value="Beta-lactam/transpept-like"/>
</dbReference>
<dbReference type="SUPFAM" id="SSF56601">
    <property type="entry name" value="beta-lactamase/transpeptidase-like"/>
    <property type="match status" value="1"/>
</dbReference>
<dbReference type="InterPro" id="IPR005311">
    <property type="entry name" value="PBP_dimer"/>
</dbReference>
<evidence type="ECO:0000256" key="13">
    <source>
        <dbReference type="ARBA" id="ARBA00023316"/>
    </source>
</evidence>
<reference evidence="17 18" key="1">
    <citation type="submission" date="2018-04" db="EMBL/GenBank/DDBJ databases">
        <title>Novel Campyloabacter and Helicobacter Species and Strains.</title>
        <authorList>
            <person name="Mannion A.J."/>
            <person name="Shen Z."/>
            <person name="Fox J.G."/>
        </authorList>
    </citation>
    <scope>NUCLEOTIDE SEQUENCE [LARGE SCALE GENOMIC DNA]</scope>
    <source>
        <strain evidence="17 18">MIT 12-6600</strain>
    </source>
</reference>
<evidence type="ECO:0000256" key="9">
    <source>
        <dbReference type="ARBA" id="ARBA00022960"/>
    </source>
</evidence>
<dbReference type="GO" id="GO:0071555">
    <property type="term" value="P:cell wall organization"/>
    <property type="evidence" value="ECO:0007669"/>
    <property type="project" value="UniProtKB-KW"/>
</dbReference>
<evidence type="ECO:0000256" key="10">
    <source>
        <dbReference type="ARBA" id="ARBA00022984"/>
    </source>
</evidence>
<dbReference type="Gene3D" id="3.90.1310.10">
    <property type="entry name" value="Penicillin-binding protein 2a (Domain 2)"/>
    <property type="match status" value="1"/>
</dbReference>
<feature type="domain" description="Penicillin-binding protein transpeptidase" evidence="15">
    <location>
        <begin position="251"/>
        <end position="586"/>
    </location>
</feature>
<evidence type="ECO:0000313" key="17">
    <source>
        <dbReference type="EMBL" id="RDU66146.1"/>
    </source>
</evidence>
<evidence type="ECO:0000256" key="3">
    <source>
        <dbReference type="ARBA" id="ARBA00022475"/>
    </source>
</evidence>
<organism evidence="17 18">
    <name type="scientific">Helicobacter equorum</name>
    <dbReference type="NCBI Taxonomy" id="361872"/>
    <lineage>
        <taxon>Bacteria</taxon>
        <taxon>Pseudomonadati</taxon>
        <taxon>Campylobacterota</taxon>
        <taxon>Epsilonproteobacteria</taxon>
        <taxon>Campylobacterales</taxon>
        <taxon>Helicobacteraceae</taxon>
        <taxon>Helicobacter</taxon>
    </lineage>
</organism>
<dbReference type="FunFam" id="3.40.710.10:FF:000024">
    <property type="entry name" value="Penicillin-binding protein 2"/>
    <property type="match status" value="1"/>
</dbReference>
<dbReference type="InterPro" id="IPR017790">
    <property type="entry name" value="Penicillin-binding_protein_2"/>
</dbReference>
<keyword evidence="18" id="KW-1185">Reference proteome</keyword>
<evidence type="ECO:0000259" key="16">
    <source>
        <dbReference type="Pfam" id="PF03717"/>
    </source>
</evidence>
<keyword evidence="9" id="KW-0133">Cell shape</keyword>
<keyword evidence="8" id="KW-0378">Hydrolase</keyword>
<dbReference type="PANTHER" id="PTHR30627">
    <property type="entry name" value="PEPTIDOGLYCAN D,D-TRANSPEPTIDASE"/>
    <property type="match status" value="1"/>
</dbReference>
<sequence length="593" mass="66955">MNIRFKITIVFFIFVWLIILLRLWVITGINHEYYTKYAQKNATKVDVLMPARGQILDRNHEPLAINELGFAIAITPRLKSATLQEQIQILTHYFPSLDSQKLTKTYTNANTSYNHSPIVVVDFLTYREIQHSYTYLKQSPYIVITPTSKRFYPNEYSASHIIGYVSKANQKDMAQNPLSFYTKRIGKMGIESQYNDFLQGEPSYKKTQIDALHREVRVLEEPKPLIQNNLTLTLDLHLQELIDSEFSQKEGAVIVLDVHNGEILAAGSYPEYNLNDFIGGISTQKWRNLLEDPHYPLVNKLIAGQYPPGSVVKMAMGLAFLEFGNITENTIIETPCFIELGGRKYRDWKCGHGSADLFKAIKSSVDVYFYKLSMIVGISNISTVLSQMGFGKKTGVDIPHEKSGVIPTPEWKLRAKGESWVMGDLINTSIGQGYFLVTPMQVARYTALIASGKLVTPHFAKSFNQTPTQYPTKDILSAIQKQKLGVLRKGMYQVCNSADGGTAYWRTRGAKVPIACKTGTAQVTGIPQEMKTRIKEYEMEYFERSHAWITAFVPYNDPKYAITIMLEHGGSGGSGGPILVNIVNKLYDLGYIR</sequence>
<dbReference type="Gene3D" id="3.30.1390.30">
    <property type="entry name" value="Penicillin-binding protein 2a, domain 3"/>
    <property type="match status" value="1"/>
</dbReference>
<dbReference type="InterPro" id="IPR050515">
    <property type="entry name" value="Beta-lactam/transpept"/>
</dbReference>
<keyword evidence="13" id="KW-0961">Cell wall biogenesis/degradation</keyword>
<dbReference type="Pfam" id="PF00905">
    <property type="entry name" value="Transpeptidase"/>
    <property type="match status" value="1"/>
</dbReference>